<reference evidence="2 3" key="1">
    <citation type="submission" date="2018-04" db="EMBL/GenBank/DDBJ databases">
        <authorList>
            <person name="Silva F.P."/>
            <person name="Xavier A.S."/>
            <person name="Vidigal P.M.P."/>
            <person name="Alfenas-Zerbini P."/>
        </authorList>
    </citation>
    <scope>NUCLEOTIDE SEQUENCE [LARGE SCALE GENOMIC DNA]</scope>
</reference>
<dbReference type="Gene3D" id="3.40.30.10">
    <property type="entry name" value="Glutaredoxin"/>
    <property type="match status" value="1"/>
</dbReference>
<gene>
    <name evidence="2" type="ORF">XcP1_056</name>
</gene>
<dbReference type="SUPFAM" id="SSF52833">
    <property type="entry name" value="Thioredoxin-like"/>
    <property type="match status" value="1"/>
</dbReference>
<evidence type="ECO:0000259" key="1">
    <source>
        <dbReference type="Pfam" id="PF00085"/>
    </source>
</evidence>
<dbReference type="CDD" id="cd02947">
    <property type="entry name" value="TRX_family"/>
    <property type="match status" value="1"/>
</dbReference>
<evidence type="ECO:0000313" key="2">
    <source>
        <dbReference type="EMBL" id="AWN08558.1"/>
    </source>
</evidence>
<evidence type="ECO:0000313" key="3">
    <source>
        <dbReference type="Proteomes" id="UP000289211"/>
    </source>
</evidence>
<sequence length="112" mass="12530">MNTINILDASDFKTEIQAKRVLVDFYKDNCAGCTMQAKALGVVEETLKDLDITILKVKMEDVGEDFFISLGLRQMPTIALFLHGEEVIRVSGYHSPIAISRLIYAHLISITL</sequence>
<dbReference type="Proteomes" id="UP000289211">
    <property type="component" value="Segment"/>
</dbReference>
<dbReference type="InterPro" id="IPR013766">
    <property type="entry name" value="Thioredoxin_domain"/>
</dbReference>
<feature type="domain" description="Thioredoxin" evidence="1">
    <location>
        <begin position="6"/>
        <end position="98"/>
    </location>
</feature>
<dbReference type="InterPro" id="IPR036249">
    <property type="entry name" value="Thioredoxin-like_sf"/>
</dbReference>
<keyword evidence="3" id="KW-1185">Reference proteome</keyword>
<accession>A0A3S7L8V7</accession>
<dbReference type="EMBL" id="MH191395">
    <property type="protein sequence ID" value="AWN08558.1"/>
    <property type="molecule type" value="Genomic_DNA"/>
</dbReference>
<protein>
    <submittedName>
        <fullName evidence="2">Thioredoxin</fullName>
    </submittedName>
</protein>
<organism evidence="2 3">
    <name type="scientific">Xanthomonas phage XcP1</name>
    <dbReference type="NCBI Taxonomy" id="2785027"/>
    <lineage>
        <taxon>Viruses</taxon>
        <taxon>Duplodnaviria</taxon>
        <taxon>Heunggongvirae</taxon>
        <taxon>Uroviricota</taxon>
        <taxon>Caudoviricetes</taxon>
        <taxon>Lindbergviridae</taxon>
        <taxon>Carpasinavirus</taxon>
        <taxon>Carpasinavirus FoX6</taxon>
        <taxon>Carpasinavirus XcP1</taxon>
    </lineage>
</organism>
<dbReference type="Pfam" id="PF00085">
    <property type="entry name" value="Thioredoxin"/>
    <property type="match status" value="1"/>
</dbReference>
<name>A0A3S7L8V7_9CAUD</name>
<proteinExistence type="predicted"/>